<reference evidence="2 3" key="1">
    <citation type="submission" date="2017-03" db="EMBL/GenBank/DDBJ databases">
        <title>Genome sequence of Clostridium hungatei DSM 14427.</title>
        <authorList>
            <person name="Poehlein A."/>
            <person name="Daniel R."/>
        </authorList>
    </citation>
    <scope>NUCLEOTIDE SEQUENCE [LARGE SCALE GENOMIC DNA]</scope>
    <source>
        <strain evidence="2 3">DSM 14427</strain>
    </source>
</reference>
<dbReference type="GO" id="GO:0044550">
    <property type="term" value="P:secondary metabolite biosynthetic process"/>
    <property type="evidence" value="ECO:0007669"/>
    <property type="project" value="TreeGrafter"/>
</dbReference>
<dbReference type="GO" id="GO:0008610">
    <property type="term" value="P:lipid biosynthetic process"/>
    <property type="evidence" value="ECO:0007669"/>
    <property type="project" value="UniProtKB-ARBA"/>
</dbReference>
<dbReference type="Gene3D" id="3.30.559.30">
    <property type="entry name" value="Nonribosomal peptide synthetase, condensation domain"/>
    <property type="match status" value="1"/>
</dbReference>
<dbReference type="AlphaFoldDB" id="A0A1V4SMU4"/>
<dbReference type="InterPro" id="IPR023213">
    <property type="entry name" value="CAT-like_dom_sf"/>
</dbReference>
<gene>
    <name evidence="2" type="primary">ppsC</name>
    <name evidence="2" type="ORF">CLHUN_10310</name>
</gene>
<evidence type="ECO:0000313" key="3">
    <source>
        <dbReference type="Proteomes" id="UP000191554"/>
    </source>
</evidence>
<name>A0A1V4SMU4_RUMHU</name>
<dbReference type="GO" id="GO:0005737">
    <property type="term" value="C:cytoplasm"/>
    <property type="evidence" value="ECO:0007669"/>
    <property type="project" value="TreeGrafter"/>
</dbReference>
<comment type="caution">
    <text evidence="2">The sequence shown here is derived from an EMBL/GenBank/DDBJ whole genome shotgun (WGS) entry which is preliminary data.</text>
</comment>
<dbReference type="RefSeq" id="WP_080063486.1">
    <property type="nucleotide sequence ID" value="NZ_MZGX01000005.1"/>
</dbReference>
<organism evidence="2 3">
    <name type="scientific">Ruminiclostridium hungatei</name>
    <name type="common">Clostridium hungatei</name>
    <dbReference type="NCBI Taxonomy" id="48256"/>
    <lineage>
        <taxon>Bacteria</taxon>
        <taxon>Bacillati</taxon>
        <taxon>Bacillota</taxon>
        <taxon>Clostridia</taxon>
        <taxon>Eubacteriales</taxon>
        <taxon>Oscillospiraceae</taxon>
        <taxon>Ruminiclostridium</taxon>
    </lineage>
</organism>
<dbReference type="Proteomes" id="UP000191554">
    <property type="component" value="Unassembled WGS sequence"/>
</dbReference>
<sequence length="466" mass="54362">MCKPENKNVYSAGSGSNDNTSGMEFSDEFQAVLPLSPVQQGMLYHYMLRKDRAYLEQAVCLVEGELDLEILEYTVNRLIEENEILRTIYDYSQPDSPRQILLRKRLIKLEMIDLSGMEDQKNRINVFIENDADRNIDLTRETFRIAVMKLGESRYKMVCTYHHIIMDAWSIKQLEKLFFSTYYSRMKNLVHNNTNYQYSSYLEWIARQDYEKAREYWSLYLKEASAPIYQEQLSEKTEITSINIDISEYPDRIIRDIALCGKVTYNTVILAAWGIFVLKNYYKSDAVIGCVVSGRMIDVKNVEKICGLFVNTVPVLIPGNLSFIELLKKIQGDILKSSKFSYLSLGEIMSCANLKTNDNFMVINFNIDSEELIAPYEDFPFVIKDIYYRELANYELYLDVKKKQETCSININYNRHKFYFDAGDLRDEITGILEYMKNQLFSSVQDFISTGNNSDFIAADVEFNFE</sequence>
<dbReference type="EC" id="2.3.1.-" evidence="2"/>
<evidence type="ECO:0000259" key="1">
    <source>
        <dbReference type="Pfam" id="PF00668"/>
    </source>
</evidence>
<dbReference type="GO" id="GO:0043041">
    <property type="term" value="P:amino acid activation for nonribosomal peptide biosynthetic process"/>
    <property type="evidence" value="ECO:0007669"/>
    <property type="project" value="TreeGrafter"/>
</dbReference>
<dbReference type="SUPFAM" id="SSF52777">
    <property type="entry name" value="CoA-dependent acyltransferases"/>
    <property type="match status" value="2"/>
</dbReference>
<dbReference type="PANTHER" id="PTHR45527">
    <property type="entry name" value="NONRIBOSOMAL PEPTIDE SYNTHETASE"/>
    <property type="match status" value="1"/>
</dbReference>
<evidence type="ECO:0000313" key="2">
    <source>
        <dbReference type="EMBL" id="OPX45144.1"/>
    </source>
</evidence>
<dbReference type="GO" id="GO:0031177">
    <property type="term" value="F:phosphopantetheine binding"/>
    <property type="evidence" value="ECO:0007669"/>
    <property type="project" value="TreeGrafter"/>
</dbReference>
<keyword evidence="2" id="KW-0808">Transferase</keyword>
<dbReference type="Gene3D" id="3.30.559.10">
    <property type="entry name" value="Chloramphenicol acetyltransferase-like domain"/>
    <property type="match status" value="1"/>
</dbReference>
<accession>A0A1V4SMU4</accession>
<dbReference type="STRING" id="48256.CLHUN_10310"/>
<dbReference type="InterPro" id="IPR001242">
    <property type="entry name" value="Condensation_dom"/>
</dbReference>
<keyword evidence="3" id="KW-1185">Reference proteome</keyword>
<dbReference type="Pfam" id="PF00668">
    <property type="entry name" value="Condensation"/>
    <property type="match status" value="1"/>
</dbReference>
<dbReference type="PANTHER" id="PTHR45527:SF1">
    <property type="entry name" value="FATTY ACID SYNTHASE"/>
    <property type="match status" value="1"/>
</dbReference>
<dbReference type="OrthoDB" id="51171at2"/>
<dbReference type="EMBL" id="MZGX01000005">
    <property type="protein sequence ID" value="OPX45144.1"/>
    <property type="molecule type" value="Genomic_DNA"/>
</dbReference>
<protein>
    <submittedName>
        <fullName evidence="2">Plipastatin synthase subunit C</fullName>
        <ecNumber evidence="2">2.3.1.-</ecNumber>
    </submittedName>
</protein>
<dbReference type="GO" id="GO:0016746">
    <property type="term" value="F:acyltransferase activity"/>
    <property type="evidence" value="ECO:0007669"/>
    <property type="project" value="UniProtKB-KW"/>
</dbReference>
<feature type="domain" description="Condensation" evidence="1">
    <location>
        <begin position="30"/>
        <end position="418"/>
    </location>
</feature>
<proteinExistence type="predicted"/>
<keyword evidence="2" id="KW-0012">Acyltransferase</keyword>